<evidence type="ECO:0000313" key="4">
    <source>
        <dbReference type="EMBL" id="KKK65667.1"/>
    </source>
</evidence>
<evidence type="ECO:0000259" key="3">
    <source>
        <dbReference type="Pfam" id="PF00772"/>
    </source>
</evidence>
<comment type="caution">
    <text evidence="4">The sequence shown here is derived from an EMBL/GenBank/DDBJ whole genome shotgun (WGS) entry which is preliminary data.</text>
</comment>
<dbReference type="Pfam" id="PF00772">
    <property type="entry name" value="DnaB"/>
    <property type="match status" value="1"/>
</dbReference>
<organism evidence="4">
    <name type="scientific">marine sediment metagenome</name>
    <dbReference type="NCBI Taxonomy" id="412755"/>
    <lineage>
        <taxon>unclassified sequences</taxon>
        <taxon>metagenomes</taxon>
        <taxon>ecological metagenomes</taxon>
    </lineage>
</organism>
<dbReference type="Gene3D" id="1.10.860.10">
    <property type="entry name" value="DNAb Helicase, Chain A"/>
    <property type="match status" value="1"/>
</dbReference>
<feature type="domain" description="DNA helicase DnaB-like N-terminal" evidence="3">
    <location>
        <begin position="3"/>
        <end position="65"/>
    </location>
</feature>
<keyword evidence="1" id="KW-0235">DNA replication</keyword>
<name>A0A0F8X959_9ZZZZ</name>
<reference evidence="4" key="1">
    <citation type="journal article" date="2015" name="Nature">
        <title>Complex archaea that bridge the gap between prokaryotes and eukaryotes.</title>
        <authorList>
            <person name="Spang A."/>
            <person name="Saw J.H."/>
            <person name="Jorgensen S.L."/>
            <person name="Zaremba-Niedzwiedzka K."/>
            <person name="Martijn J."/>
            <person name="Lind A.E."/>
            <person name="van Eijk R."/>
            <person name="Schleper C."/>
            <person name="Guy L."/>
            <person name="Ettema T.J."/>
        </authorList>
    </citation>
    <scope>NUCLEOTIDE SEQUENCE</scope>
</reference>
<dbReference type="GO" id="GO:0005829">
    <property type="term" value="C:cytosol"/>
    <property type="evidence" value="ECO:0007669"/>
    <property type="project" value="TreeGrafter"/>
</dbReference>
<dbReference type="EMBL" id="LAZR01060436">
    <property type="protein sequence ID" value="KKK65667.1"/>
    <property type="molecule type" value="Genomic_DNA"/>
</dbReference>
<dbReference type="InterPro" id="IPR036185">
    <property type="entry name" value="DNA_heli_DnaB-like_N_sf"/>
</dbReference>
<dbReference type="GO" id="GO:0003678">
    <property type="term" value="F:DNA helicase activity"/>
    <property type="evidence" value="ECO:0007669"/>
    <property type="project" value="InterPro"/>
</dbReference>
<protein>
    <recommendedName>
        <fullName evidence="3">DNA helicase DnaB-like N-terminal domain-containing protein</fullName>
    </recommendedName>
</protein>
<dbReference type="GO" id="GO:0005524">
    <property type="term" value="F:ATP binding"/>
    <property type="evidence" value="ECO:0007669"/>
    <property type="project" value="InterPro"/>
</dbReference>
<feature type="non-terminal residue" evidence="4">
    <location>
        <position position="78"/>
    </location>
</feature>
<dbReference type="SUPFAM" id="SSF48024">
    <property type="entry name" value="N-terminal domain of DnaB helicase"/>
    <property type="match status" value="1"/>
</dbReference>
<dbReference type="GO" id="GO:0003677">
    <property type="term" value="F:DNA binding"/>
    <property type="evidence" value="ECO:0007669"/>
    <property type="project" value="UniProtKB-KW"/>
</dbReference>
<evidence type="ECO:0000256" key="2">
    <source>
        <dbReference type="ARBA" id="ARBA00023125"/>
    </source>
</evidence>
<sequence>MRNSYIWSAIGRLEQRGDPVDTVTVSNELQAMNLLVEVGGPAYLTQLIRNTPTSAHAEIYGMMVKRMAKRRELLKAFK</sequence>
<keyword evidence="2" id="KW-0238">DNA-binding</keyword>
<dbReference type="InterPro" id="IPR007693">
    <property type="entry name" value="DNA_helicase_DnaB-like_N"/>
</dbReference>
<dbReference type="GO" id="GO:0006260">
    <property type="term" value="P:DNA replication"/>
    <property type="evidence" value="ECO:0007669"/>
    <property type="project" value="UniProtKB-KW"/>
</dbReference>
<evidence type="ECO:0000256" key="1">
    <source>
        <dbReference type="ARBA" id="ARBA00022705"/>
    </source>
</evidence>
<gene>
    <name evidence="4" type="ORF">LCGC14_2971810</name>
</gene>
<dbReference type="InterPro" id="IPR016136">
    <property type="entry name" value="DNA_helicase_N/primase_C"/>
</dbReference>
<accession>A0A0F8X959</accession>
<dbReference type="AlphaFoldDB" id="A0A0F8X959"/>
<proteinExistence type="predicted"/>
<dbReference type="PANTHER" id="PTHR30153">
    <property type="entry name" value="REPLICATIVE DNA HELICASE DNAB"/>
    <property type="match status" value="1"/>
</dbReference>
<dbReference type="PANTHER" id="PTHR30153:SF2">
    <property type="entry name" value="REPLICATIVE DNA HELICASE"/>
    <property type="match status" value="1"/>
</dbReference>